<keyword evidence="2 6" id="KW-0812">Transmembrane</keyword>
<feature type="compositionally biased region" description="Low complexity" evidence="5">
    <location>
        <begin position="253"/>
        <end position="268"/>
    </location>
</feature>
<evidence type="ECO:0000256" key="2">
    <source>
        <dbReference type="ARBA" id="ARBA00022692"/>
    </source>
</evidence>
<keyword evidence="9" id="KW-1185">Reference proteome</keyword>
<feature type="compositionally biased region" description="Low complexity" evidence="5">
    <location>
        <begin position="782"/>
        <end position="796"/>
    </location>
</feature>
<evidence type="ECO:0000313" key="9">
    <source>
        <dbReference type="Proteomes" id="UP000221165"/>
    </source>
</evidence>
<dbReference type="Proteomes" id="UP000221165">
    <property type="component" value="Unassembled WGS sequence"/>
</dbReference>
<comment type="caution">
    <text evidence="8">The sequence shown here is derived from an EMBL/GenBank/DDBJ whole genome shotgun (WGS) entry which is preliminary data.</text>
</comment>
<dbReference type="PANTHER" id="PTHR12570:SF65">
    <property type="entry name" value="MAGNESIUM TRANSPORTER NIPA9-RELATED"/>
    <property type="match status" value="1"/>
</dbReference>
<feature type="transmembrane region" description="Helical" evidence="6">
    <location>
        <begin position="632"/>
        <end position="651"/>
    </location>
</feature>
<evidence type="ECO:0000256" key="7">
    <source>
        <dbReference type="SAM" id="SignalP"/>
    </source>
</evidence>
<feature type="transmembrane region" description="Helical" evidence="6">
    <location>
        <begin position="571"/>
        <end position="592"/>
    </location>
</feature>
<reference evidence="8 9" key="1">
    <citation type="journal article" date="2017" name="Int. J. Parasitol.">
        <title>The genome of the protozoan parasite Cystoisospora suis and a reverse vaccinology approach to identify vaccine candidates.</title>
        <authorList>
            <person name="Palmieri N."/>
            <person name="Shrestha A."/>
            <person name="Ruttkowski B."/>
            <person name="Beck T."/>
            <person name="Vogl C."/>
            <person name="Tomley F."/>
            <person name="Blake D.P."/>
            <person name="Joachim A."/>
        </authorList>
    </citation>
    <scope>NUCLEOTIDE SEQUENCE [LARGE SCALE GENOMIC DNA]</scope>
    <source>
        <strain evidence="8 9">Wien I</strain>
    </source>
</reference>
<feature type="transmembrane region" description="Helical" evidence="6">
    <location>
        <begin position="604"/>
        <end position="626"/>
    </location>
</feature>
<sequence>MASPSLLFSSVVLPAAIVHCLLACGDFTAAVPASDTAPQKPVGTWWEEQLKTPHLSPSTFSVFAAWPSPLPSPPGSSAMGSSGYSFFPFSSAPSTTTPAPSDGNRSPFSFFSSFSPFTSGKNAPDAKDGVTQSSVGQPHPSPDADPSSVDTPSLFHPFAVPGSSPTSSSTSSPSAPEPESSLLPSFRGAPGHSAAPVERQEASPSFWSRGGGENGGTVPSHNGRETPAQPSPSFFGKTASGTSDSSDQHDGQHSSSSPSFWPVGSPSSLESSEDQKPVSPFWGVTNPKHSPFGSEEGVVKRKKFQLGDEVYVGRTSPETLLDRYGWILGILACLMGSFCGSLGDNMVRRSFVVLRDDVDLFQMWRSPLWAIGMFLTVVVNTVCTLFALLFAPATIVTAFAGVHIFWNTVLAKTLNREKAVLHDYIGIAAVVVGIVLIVIFSGKDKAVASVESFTFNLIQPGPTLYCLLLLFVVCFGSVVALCPSAVGLTPYRAGEDSGGTFSSSHSGERGGCFDVSLSHVVERFAIAATSGACGGLSNVFAKAVLLLAHAAASPVRDKESIMRENGSSWGYGWTAGSLVMITAIVSVMQLVFLNASLQRFEAIYVVPIINSVLIATGALGGVILFREVPQNPPVFALGLALVVTGVVALSYGKYEAEKRQVEEDLSRGEAFARTGNADPLLPRGRSEGSLFDEGASGGRGGMSRGGGQPAEGCWDALLRPLTDASVNILVRNNTMNASYPPTLVRAGTSERNASLKVLRKASMDSRSGAAAWTRGGELRRMGSPAAQSGSGSAHGSNRGSDGG</sequence>
<gene>
    <name evidence="8" type="ORF">CSUI_003577</name>
</gene>
<comment type="subcellular location">
    <subcellularLocation>
        <location evidence="1">Membrane</location>
        <topology evidence="1">Multi-pass membrane protein</topology>
    </subcellularLocation>
</comment>
<dbReference type="GO" id="GO:0016020">
    <property type="term" value="C:membrane"/>
    <property type="evidence" value="ECO:0007669"/>
    <property type="project" value="UniProtKB-SubCell"/>
</dbReference>
<evidence type="ECO:0000256" key="4">
    <source>
        <dbReference type="ARBA" id="ARBA00023136"/>
    </source>
</evidence>
<feature type="transmembrane region" description="Helical" evidence="6">
    <location>
        <begin position="524"/>
        <end position="551"/>
    </location>
</feature>
<feature type="transmembrane region" description="Helical" evidence="6">
    <location>
        <begin position="395"/>
        <end position="414"/>
    </location>
</feature>
<dbReference type="GeneID" id="94426984"/>
<dbReference type="SUPFAM" id="SSF103481">
    <property type="entry name" value="Multidrug resistance efflux transporter EmrE"/>
    <property type="match status" value="2"/>
</dbReference>
<keyword evidence="4 6" id="KW-0472">Membrane</keyword>
<feature type="signal peptide" evidence="7">
    <location>
        <begin position="1"/>
        <end position="23"/>
    </location>
</feature>
<evidence type="ECO:0000256" key="5">
    <source>
        <dbReference type="SAM" id="MobiDB-lite"/>
    </source>
</evidence>
<feature type="region of interest" description="Disordered" evidence="5">
    <location>
        <begin position="674"/>
        <end position="708"/>
    </location>
</feature>
<feature type="region of interest" description="Disordered" evidence="5">
    <location>
        <begin position="119"/>
        <end position="294"/>
    </location>
</feature>
<feature type="transmembrane region" description="Helical" evidence="6">
    <location>
        <begin position="421"/>
        <end position="442"/>
    </location>
</feature>
<evidence type="ECO:0000313" key="8">
    <source>
        <dbReference type="EMBL" id="PHJ22573.1"/>
    </source>
</evidence>
<dbReference type="AlphaFoldDB" id="A0A2C6L4W7"/>
<dbReference type="Pfam" id="PF05653">
    <property type="entry name" value="Mg_trans_NIPA"/>
    <property type="match status" value="1"/>
</dbReference>
<dbReference type="OrthoDB" id="165382at2759"/>
<dbReference type="Gene3D" id="1.10.3730.20">
    <property type="match status" value="1"/>
</dbReference>
<keyword evidence="3 6" id="KW-1133">Transmembrane helix</keyword>
<dbReference type="RefSeq" id="XP_067924250.1">
    <property type="nucleotide sequence ID" value="XM_068063773.1"/>
</dbReference>
<proteinExistence type="predicted"/>
<feature type="compositionally biased region" description="Low complexity" evidence="5">
    <location>
        <begin position="163"/>
        <end position="185"/>
    </location>
</feature>
<dbReference type="VEuPathDB" id="ToxoDB:CSUI_003577"/>
<feature type="transmembrane region" description="Helical" evidence="6">
    <location>
        <begin position="368"/>
        <end position="389"/>
    </location>
</feature>
<evidence type="ECO:0000256" key="1">
    <source>
        <dbReference type="ARBA" id="ARBA00004141"/>
    </source>
</evidence>
<feature type="chain" id="PRO_5012677190" evidence="7">
    <location>
        <begin position="24"/>
        <end position="803"/>
    </location>
</feature>
<name>A0A2C6L4W7_9APIC</name>
<dbReference type="InterPro" id="IPR037185">
    <property type="entry name" value="EmrE-like"/>
</dbReference>
<evidence type="ECO:0000256" key="6">
    <source>
        <dbReference type="SAM" id="Phobius"/>
    </source>
</evidence>
<dbReference type="EMBL" id="MIGC01001624">
    <property type="protein sequence ID" value="PHJ22573.1"/>
    <property type="molecule type" value="Genomic_DNA"/>
</dbReference>
<accession>A0A2C6L4W7</accession>
<keyword evidence="7" id="KW-0732">Signal</keyword>
<feature type="transmembrane region" description="Helical" evidence="6">
    <location>
        <begin position="462"/>
        <end position="482"/>
    </location>
</feature>
<organism evidence="8 9">
    <name type="scientific">Cystoisospora suis</name>
    <dbReference type="NCBI Taxonomy" id="483139"/>
    <lineage>
        <taxon>Eukaryota</taxon>
        <taxon>Sar</taxon>
        <taxon>Alveolata</taxon>
        <taxon>Apicomplexa</taxon>
        <taxon>Conoidasida</taxon>
        <taxon>Coccidia</taxon>
        <taxon>Eucoccidiorida</taxon>
        <taxon>Eimeriorina</taxon>
        <taxon>Sarcocystidae</taxon>
        <taxon>Cystoisospora</taxon>
    </lineage>
</organism>
<dbReference type="InterPro" id="IPR008521">
    <property type="entry name" value="Mg_trans_NIPA"/>
</dbReference>
<feature type="compositionally biased region" description="Gly residues" evidence="5">
    <location>
        <begin position="695"/>
        <end position="708"/>
    </location>
</feature>
<dbReference type="GO" id="GO:0015095">
    <property type="term" value="F:magnesium ion transmembrane transporter activity"/>
    <property type="evidence" value="ECO:0007669"/>
    <property type="project" value="InterPro"/>
</dbReference>
<protein>
    <submittedName>
        <fullName evidence="8">Magnesium transporter nipa</fullName>
    </submittedName>
</protein>
<feature type="region of interest" description="Disordered" evidence="5">
    <location>
        <begin position="767"/>
        <end position="803"/>
    </location>
</feature>
<evidence type="ECO:0000256" key="3">
    <source>
        <dbReference type="ARBA" id="ARBA00022989"/>
    </source>
</evidence>
<dbReference type="PANTHER" id="PTHR12570">
    <property type="match status" value="1"/>
</dbReference>
<feature type="transmembrane region" description="Helical" evidence="6">
    <location>
        <begin position="324"/>
        <end position="347"/>
    </location>
</feature>